<sequence length="111" mass="13131">MLKLSSVVELVQWVAFLFFDHKIAHWNRRKECKFKGSFFFVCRPLFFLHIYITITSNTVPYTFLGIFVCWFSLMLCLTLEQKFSKISKICLCNAKKKMASYGLLQRDIKGK</sequence>
<name>L7LXI5_RHIPC</name>
<reference evidence="2" key="2">
    <citation type="journal article" date="2015" name="J. Proteomics">
        <title>Sexual differences in the sialomes of the zebra tick, Rhipicephalus pulchellus.</title>
        <authorList>
            <person name="Tan A.W."/>
            <person name="Francischetti I.M."/>
            <person name="Slovak M."/>
            <person name="Kini R.M."/>
            <person name="Ribeiro J.M."/>
        </authorList>
    </citation>
    <scope>NUCLEOTIDE SEQUENCE</scope>
    <source>
        <tissue evidence="2">Salivary gland</tissue>
    </source>
</reference>
<evidence type="ECO:0000313" key="2">
    <source>
        <dbReference type="EMBL" id="JAA55608.1"/>
    </source>
</evidence>
<dbReference type="AlphaFoldDB" id="L7LXI5"/>
<organism evidence="2">
    <name type="scientific">Rhipicephalus pulchellus</name>
    <name type="common">Yellow backed tick</name>
    <name type="synonym">Dermacentor pulchellus</name>
    <dbReference type="NCBI Taxonomy" id="72859"/>
    <lineage>
        <taxon>Eukaryota</taxon>
        <taxon>Metazoa</taxon>
        <taxon>Ecdysozoa</taxon>
        <taxon>Arthropoda</taxon>
        <taxon>Chelicerata</taxon>
        <taxon>Arachnida</taxon>
        <taxon>Acari</taxon>
        <taxon>Parasitiformes</taxon>
        <taxon>Ixodida</taxon>
        <taxon>Ixodoidea</taxon>
        <taxon>Ixodidae</taxon>
        <taxon>Rhipicephalinae</taxon>
        <taxon>Rhipicephalus</taxon>
        <taxon>Rhipicephalus</taxon>
    </lineage>
</organism>
<accession>L7LXI5</accession>
<dbReference type="EMBL" id="GACK01009426">
    <property type="protein sequence ID" value="JAA55608.1"/>
    <property type="molecule type" value="mRNA"/>
</dbReference>
<keyword evidence="1" id="KW-0812">Transmembrane</keyword>
<evidence type="ECO:0000256" key="1">
    <source>
        <dbReference type="SAM" id="Phobius"/>
    </source>
</evidence>
<keyword evidence="1" id="KW-0472">Membrane</keyword>
<reference evidence="2" key="1">
    <citation type="submission" date="2012-11" db="EMBL/GenBank/DDBJ databases">
        <authorList>
            <person name="Lucero-Rivera Y.E."/>
            <person name="Tovar-Ramirez D."/>
        </authorList>
    </citation>
    <scope>NUCLEOTIDE SEQUENCE</scope>
    <source>
        <tissue evidence="2">Salivary gland</tissue>
    </source>
</reference>
<proteinExistence type="evidence at transcript level"/>
<feature type="transmembrane region" description="Helical" evidence="1">
    <location>
        <begin position="60"/>
        <end position="79"/>
    </location>
</feature>
<protein>
    <submittedName>
        <fullName evidence="2">Uncharacterized protein</fullName>
    </submittedName>
</protein>
<feature type="transmembrane region" description="Helical" evidence="1">
    <location>
        <begin position="36"/>
        <end position="54"/>
    </location>
</feature>
<keyword evidence="1" id="KW-1133">Transmembrane helix</keyword>